<dbReference type="EMBL" id="AP024169">
    <property type="protein sequence ID" value="BCN29740.1"/>
    <property type="molecule type" value="Genomic_DNA"/>
</dbReference>
<accession>A0A7R7EID8</accession>
<organism evidence="1 2">
    <name type="scientific">Anaeromicropila herbilytica</name>
    <dbReference type="NCBI Taxonomy" id="2785025"/>
    <lineage>
        <taxon>Bacteria</taxon>
        <taxon>Bacillati</taxon>
        <taxon>Bacillota</taxon>
        <taxon>Clostridia</taxon>
        <taxon>Lachnospirales</taxon>
        <taxon>Lachnospiraceae</taxon>
        <taxon>Anaeromicropila</taxon>
    </lineage>
</organism>
<dbReference type="RefSeq" id="WP_271715004.1">
    <property type="nucleotide sequence ID" value="NZ_AP024169.1"/>
</dbReference>
<keyword evidence="2" id="KW-1185">Reference proteome</keyword>
<protein>
    <recommendedName>
        <fullName evidence="3">Flagellar protein</fullName>
    </recommendedName>
</protein>
<proteinExistence type="predicted"/>
<evidence type="ECO:0000313" key="1">
    <source>
        <dbReference type="EMBL" id="BCN29740.1"/>
    </source>
</evidence>
<name>A0A7R7EID8_9FIRM</name>
<dbReference type="AlphaFoldDB" id="A0A7R7EID8"/>
<gene>
    <name evidence="1" type="ORF">bsdtb5_10350</name>
</gene>
<dbReference type="KEGG" id="ahb:bsdtb5_10350"/>
<dbReference type="Proteomes" id="UP000595897">
    <property type="component" value="Chromosome"/>
</dbReference>
<evidence type="ECO:0008006" key="3">
    <source>
        <dbReference type="Google" id="ProtNLM"/>
    </source>
</evidence>
<reference evidence="1 2" key="1">
    <citation type="submission" date="2020-11" db="EMBL/GenBank/DDBJ databases">
        <title>Draft genome sequencing of a Lachnospiraceae strain isolated from anoxic soil subjected to BSD treatment.</title>
        <authorList>
            <person name="Uek A."/>
            <person name="Tonouchi A."/>
        </authorList>
    </citation>
    <scope>NUCLEOTIDE SEQUENCE [LARGE SCALE GENOMIC DNA]</scope>
    <source>
        <strain evidence="1 2">TB5</strain>
    </source>
</reference>
<sequence>MKINACRICKKLFNDYNDHEICPVCEKNYAEESKRIKESKLIKKQRLMAILTYNVESDGHGYEEVKEYINTHPTANLIQISKETKVSSSAIVNWVREDRLQFSEDSKEAWLTCECCGNKIPSGRFCIRCRNI</sequence>
<evidence type="ECO:0000313" key="2">
    <source>
        <dbReference type="Proteomes" id="UP000595897"/>
    </source>
</evidence>